<evidence type="ECO:0000313" key="2">
    <source>
        <dbReference type="Proteomes" id="UP000093173"/>
    </source>
</evidence>
<dbReference type="SUPFAM" id="SSF53850">
    <property type="entry name" value="Periplasmic binding protein-like II"/>
    <property type="match status" value="1"/>
</dbReference>
<keyword evidence="2" id="KW-1185">Reference proteome</keyword>
<evidence type="ECO:0008006" key="3">
    <source>
        <dbReference type="Google" id="ProtNLM"/>
    </source>
</evidence>
<dbReference type="RefSeq" id="WP_017038368.1">
    <property type="nucleotide sequence ID" value="NZ_JBNGCH010000302.1"/>
</dbReference>
<dbReference type="AlphaFoldDB" id="A0A1B9R1T6"/>
<accession>A0A1B9R1T6</accession>
<comment type="caution">
    <text evidence="1">The sequence shown here is derived from an EMBL/GenBank/DDBJ whole genome shotgun (WGS) entry which is preliminary data.</text>
</comment>
<protein>
    <recommendedName>
        <fullName evidence="3">LysR substrate-binding domain-containing protein</fullName>
    </recommendedName>
</protein>
<evidence type="ECO:0000313" key="1">
    <source>
        <dbReference type="EMBL" id="OCH78152.1"/>
    </source>
</evidence>
<dbReference type="Proteomes" id="UP000093173">
    <property type="component" value="Unassembled WGS sequence"/>
</dbReference>
<proteinExistence type="predicted"/>
<dbReference type="EMBL" id="MAJZ01000302">
    <property type="protein sequence ID" value="OCH78152.1"/>
    <property type="molecule type" value="Genomic_DNA"/>
</dbReference>
<name>A0A1B9R1T6_9VIBR</name>
<sequence>MNIYASQSWVHQNPLQKKPEDLDHANAFTLPYLAKGWTLFKGKNSYTINTNYRIYANDFGPLTQGLMHNPVISALPTLYGDEFVKKGHLVKLLPSYQVETPGPIYGVYPSKQFMPRKTKELLNFLHDKFEQLP</sequence>
<dbReference type="Gene3D" id="3.40.190.290">
    <property type="match status" value="1"/>
</dbReference>
<reference evidence="2" key="1">
    <citation type="submission" date="2016-06" db="EMBL/GenBank/DDBJ databases">
        <authorList>
            <person name="Hehemann J.-H."/>
            <person name="Arevalo P."/>
            <person name="Datta M.S."/>
            <person name="Polz M.F."/>
        </authorList>
    </citation>
    <scope>NUCLEOTIDE SEQUENCE [LARGE SCALE GENOMIC DNA]</scope>
    <source>
        <strain evidence="2">9CSC122</strain>
    </source>
</reference>
<organism evidence="1 2">
    <name type="scientific">Vibrio genomosp. F10</name>
    <dbReference type="NCBI Taxonomy" id="723171"/>
    <lineage>
        <taxon>Bacteria</taxon>
        <taxon>Pseudomonadati</taxon>
        <taxon>Pseudomonadota</taxon>
        <taxon>Gammaproteobacteria</taxon>
        <taxon>Vibrionales</taxon>
        <taxon>Vibrionaceae</taxon>
        <taxon>Vibrio</taxon>
    </lineage>
</organism>
<gene>
    <name evidence="1" type="ORF">A6E14_00885</name>
</gene>